<dbReference type="Gene3D" id="1.25.40.10">
    <property type="entry name" value="Tetratricopeptide repeat domain"/>
    <property type="match status" value="6"/>
</dbReference>
<organism evidence="3 4">
    <name type="scientific">Adiantum capillus-veneris</name>
    <name type="common">Maidenhair fern</name>
    <dbReference type="NCBI Taxonomy" id="13818"/>
    <lineage>
        <taxon>Eukaryota</taxon>
        <taxon>Viridiplantae</taxon>
        <taxon>Streptophyta</taxon>
        <taxon>Embryophyta</taxon>
        <taxon>Tracheophyta</taxon>
        <taxon>Polypodiopsida</taxon>
        <taxon>Polypodiidae</taxon>
        <taxon>Polypodiales</taxon>
        <taxon>Pteridineae</taxon>
        <taxon>Pteridaceae</taxon>
        <taxon>Vittarioideae</taxon>
        <taxon>Adiantum</taxon>
    </lineage>
</organism>
<dbReference type="NCBIfam" id="TIGR00756">
    <property type="entry name" value="PPR"/>
    <property type="match status" value="3"/>
</dbReference>
<sequence>MSKDGWKPEIEDITRLLKACANIADLDRTKQLHSHVIELGFDIPLQVNSTLVHSYMRCGSVQNACSVFNSVRKRDVILWTTLITGYAQLGLCGQAFASFNRMYAEGESPNQFTYASILKACPNRPNRGLVKHAHTGLLESGFGPEVTIGNALIDAYGKIGNMDHALAVFNNMHRKDVVSWSAMIYCFGQYERWRDAIVLFKEMNQEQLQPNNYVYVSILKACASLKDLETCRHVHSQVVERSWEVDVYLRTTLLDTYMKCGCIKDVQEVLEKIVNLDLMSVNVMLSGYAQHALGEEANALFLKSQNEGLIPDKFTFATMLKACASVACIEEGTHFHARLSSSGIACDPFMASTLIDMYVKCSRIDYARQVFDGMFERDLILWNSLLVGFIQAESCENAMGLYHQMQLEGVFADACTYVILLKACIGIAALVSGKQIHARLVKSSVEPNLYVRSSLVDMYSKCGSLESAREVFESTQDRDVISWNSVITAYAQQGHSKEVFTLFESMKEEGLKPSVVTLGCVLSACRHSGLVEDGCEYLKSLVVTYNIEPSGEHFGCIIDLFARVGRLNEAADFLSKFPFKLTVEPWIALLAACKVHGDVDVAERAFENVERLEPDHVGSVILLSNVYSAAKKWDAANSMRLRLKAKAMEGPEEQHELSGPMQVVSIQ</sequence>
<dbReference type="PANTHER" id="PTHR47926">
    <property type="entry name" value="PENTATRICOPEPTIDE REPEAT-CONTAINING PROTEIN"/>
    <property type="match status" value="1"/>
</dbReference>
<dbReference type="FunFam" id="1.25.40.10:FF:000381">
    <property type="entry name" value="Pentatricopeptide repeat-containing protein"/>
    <property type="match status" value="2"/>
</dbReference>
<dbReference type="SUPFAM" id="SSF48452">
    <property type="entry name" value="TPR-like"/>
    <property type="match status" value="2"/>
</dbReference>
<protein>
    <recommendedName>
        <fullName evidence="5">Pentatricopeptide repeat-containing protein</fullName>
    </recommendedName>
</protein>
<dbReference type="FunFam" id="1.25.40.10:FF:001093">
    <property type="entry name" value="Pentatricopeptide repeat-containing protein At2g34400"/>
    <property type="match status" value="1"/>
</dbReference>
<evidence type="ECO:0000256" key="1">
    <source>
        <dbReference type="ARBA" id="ARBA00022737"/>
    </source>
</evidence>
<evidence type="ECO:0000256" key="2">
    <source>
        <dbReference type="PROSITE-ProRule" id="PRU00708"/>
    </source>
</evidence>
<dbReference type="GO" id="GO:0009451">
    <property type="term" value="P:RNA modification"/>
    <property type="evidence" value="ECO:0007669"/>
    <property type="project" value="InterPro"/>
</dbReference>
<dbReference type="AlphaFoldDB" id="A0A9D4Z7X1"/>
<evidence type="ECO:0008006" key="5">
    <source>
        <dbReference type="Google" id="ProtNLM"/>
    </source>
</evidence>
<keyword evidence="4" id="KW-1185">Reference proteome</keyword>
<proteinExistence type="predicted"/>
<feature type="repeat" description="PPR" evidence="2">
    <location>
        <begin position="347"/>
        <end position="381"/>
    </location>
</feature>
<dbReference type="OrthoDB" id="1880841at2759"/>
<comment type="caution">
    <text evidence="3">The sequence shown here is derived from an EMBL/GenBank/DDBJ whole genome shotgun (WGS) entry which is preliminary data.</text>
</comment>
<dbReference type="Proteomes" id="UP000886520">
    <property type="component" value="Chromosome 19"/>
</dbReference>
<dbReference type="Pfam" id="PF01535">
    <property type="entry name" value="PPR"/>
    <property type="match status" value="2"/>
</dbReference>
<dbReference type="InterPro" id="IPR046848">
    <property type="entry name" value="E_motif"/>
</dbReference>
<evidence type="ECO:0000313" key="4">
    <source>
        <dbReference type="Proteomes" id="UP000886520"/>
    </source>
</evidence>
<dbReference type="GO" id="GO:0003723">
    <property type="term" value="F:RNA binding"/>
    <property type="evidence" value="ECO:0007669"/>
    <property type="project" value="InterPro"/>
</dbReference>
<dbReference type="InterPro" id="IPR046960">
    <property type="entry name" value="PPR_At4g14850-like_plant"/>
</dbReference>
<name>A0A9D4Z7X1_ADICA</name>
<dbReference type="Pfam" id="PF13041">
    <property type="entry name" value="PPR_2"/>
    <property type="match status" value="4"/>
</dbReference>
<accession>A0A9D4Z7X1</accession>
<reference evidence="3" key="1">
    <citation type="submission" date="2021-01" db="EMBL/GenBank/DDBJ databases">
        <title>Adiantum capillus-veneris genome.</title>
        <authorList>
            <person name="Fang Y."/>
            <person name="Liao Q."/>
        </authorList>
    </citation>
    <scope>NUCLEOTIDE SEQUENCE</scope>
    <source>
        <strain evidence="3">H3</strain>
        <tissue evidence="3">Leaf</tissue>
    </source>
</reference>
<feature type="repeat" description="PPR" evidence="2">
    <location>
        <begin position="176"/>
        <end position="210"/>
    </location>
</feature>
<keyword evidence="1" id="KW-0677">Repeat</keyword>
<dbReference type="InterPro" id="IPR011990">
    <property type="entry name" value="TPR-like_helical_dom_sf"/>
</dbReference>
<feature type="repeat" description="PPR" evidence="2">
    <location>
        <begin position="277"/>
        <end position="311"/>
    </location>
</feature>
<dbReference type="PROSITE" id="PS51375">
    <property type="entry name" value="PPR"/>
    <property type="match status" value="5"/>
</dbReference>
<dbReference type="FunFam" id="1.25.40.10:FF:000396">
    <property type="entry name" value="Pentatricopeptide repeat-containing protein At2g36730"/>
    <property type="match status" value="1"/>
</dbReference>
<evidence type="ECO:0000313" key="3">
    <source>
        <dbReference type="EMBL" id="KAI5065603.1"/>
    </source>
</evidence>
<gene>
    <name evidence="3" type="ORF">GOP47_0020298</name>
</gene>
<dbReference type="EMBL" id="JABFUD020000019">
    <property type="protein sequence ID" value="KAI5065603.1"/>
    <property type="molecule type" value="Genomic_DNA"/>
</dbReference>
<dbReference type="PANTHER" id="PTHR47926:SF533">
    <property type="entry name" value="DYW DOMAIN-CONTAINING PROTEIN"/>
    <property type="match status" value="1"/>
</dbReference>
<dbReference type="InterPro" id="IPR002885">
    <property type="entry name" value="PPR_rpt"/>
</dbReference>
<dbReference type="Pfam" id="PF20431">
    <property type="entry name" value="E_motif"/>
    <property type="match status" value="1"/>
</dbReference>
<feature type="repeat" description="PPR" evidence="2">
    <location>
        <begin position="479"/>
        <end position="513"/>
    </location>
</feature>
<feature type="repeat" description="PPR" evidence="2">
    <location>
        <begin position="75"/>
        <end position="109"/>
    </location>
</feature>